<protein>
    <submittedName>
        <fullName evidence="2">Uncharacterized protein</fullName>
    </submittedName>
</protein>
<evidence type="ECO:0000313" key="2">
    <source>
        <dbReference type="EMBL" id="KXS18917.1"/>
    </source>
</evidence>
<evidence type="ECO:0000313" key="3">
    <source>
        <dbReference type="Proteomes" id="UP000070544"/>
    </source>
</evidence>
<gene>
    <name evidence="2" type="ORF">M427DRAFT_53399</name>
</gene>
<sequence length="292" mass="32312">MVTSPSSPVVPSSPESPPFTTAPPFLQPKHTRRPPQRRSIVPKTRIYDPRDIEQPIQNVRETILRTIISEYEDFLAVYVPVSSIEEDLQEIKEKLATCSENDPHVKSLSYKLETLTSLFKAHSLITALSSLLDTADIRGAAVKAAELLDLMEDLPTREMVPDERPALELLKSARTRYVSKLRHTLRSLLISAIRIHKPSPTSVELSIRTRVLGTHARTYYEDPVDLMDAWVAAETVGGVTRQLGDVITKAVADELIVKIVEGGIKVTSGGGRMNMWIKVEPEKGPKAYGGAG</sequence>
<keyword evidence="3" id="KW-1185">Reference proteome</keyword>
<dbReference type="AlphaFoldDB" id="A0A139AQ83"/>
<feature type="region of interest" description="Disordered" evidence="1">
    <location>
        <begin position="1"/>
        <end position="43"/>
    </location>
</feature>
<accession>A0A139AQ83</accession>
<organism evidence="2 3">
    <name type="scientific">Gonapodya prolifera (strain JEL478)</name>
    <name type="common">Monoblepharis prolifera</name>
    <dbReference type="NCBI Taxonomy" id="1344416"/>
    <lineage>
        <taxon>Eukaryota</taxon>
        <taxon>Fungi</taxon>
        <taxon>Fungi incertae sedis</taxon>
        <taxon>Chytridiomycota</taxon>
        <taxon>Chytridiomycota incertae sedis</taxon>
        <taxon>Monoblepharidomycetes</taxon>
        <taxon>Monoblepharidales</taxon>
        <taxon>Gonapodyaceae</taxon>
        <taxon>Gonapodya</taxon>
    </lineage>
</organism>
<proteinExistence type="predicted"/>
<dbReference type="EMBL" id="KQ965740">
    <property type="protein sequence ID" value="KXS18917.1"/>
    <property type="molecule type" value="Genomic_DNA"/>
</dbReference>
<evidence type="ECO:0000256" key="1">
    <source>
        <dbReference type="SAM" id="MobiDB-lite"/>
    </source>
</evidence>
<dbReference type="Proteomes" id="UP000070544">
    <property type="component" value="Unassembled WGS sequence"/>
</dbReference>
<reference evidence="2 3" key="1">
    <citation type="journal article" date="2015" name="Genome Biol. Evol.">
        <title>Phylogenomic analyses indicate that early fungi evolved digesting cell walls of algal ancestors of land plants.</title>
        <authorList>
            <person name="Chang Y."/>
            <person name="Wang S."/>
            <person name="Sekimoto S."/>
            <person name="Aerts A.L."/>
            <person name="Choi C."/>
            <person name="Clum A."/>
            <person name="LaButti K.M."/>
            <person name="Lindquist E.A."/>
            <person name="Yee Ngan C."/>
            <person name="Ohm R.A."/>
            <person name="Salamov A.A."/>
            <person name="Grigoriev I.V."/>
            <person name="Spatafora J.W."/>
            <person name="Berbee M.L."/>
        </authorList>
    </citation>
    <scope>NUCLEOTIDE SEQUENCE [LARGE SCALE GENOMIC DNA]</scope>
    <source>
        <strain evidence="2 3">JEL478</strain>
    </source>
</reference>
<feature type="compositionally biased region" description="Low complexity" evidence="1">
    <location>
        <begin position="1"/>
        <end position="13"/>
    </location>
</feature>
<name>A0A139AQ83_GONPJ</name>